<dbReference type="STRING" id="1172194.WQQ_26050"/>
<gene>
    <name evidence="2" type="ORF">WQQ_26050</name>
</gene>
<dbReference type="AlphaFoldDB" id="I8T5P1"/>
<feature type="region of interest" description="Disordered" evidence="1">
    <location>
        <begin position="1"/>
        <end position="74"/>
    </location>
</feature>
<dbReference type="Pfam" id="PF13770">
    <property type="entry name" value="DUF4169"/>
    <property type="match status" value="1"/>
</dbReference>
<protein>
    <recommendedName>
        <fullName evidence="4">DUF4169 family protein</fullName>
    </recommendedName>
</protein>
<feature type="compositionally biased region" description="Basic and acidic residues" evidence="1">
    <location>
        <begin position="26"/>
        <end position="38"/>
    </location>
</feature>
<dbReference type="Proteomes" id="UP000003704">
    <property type="component" value="Unassembled WGS sequence"/>
</dbReference>
<evidence type="ECO:0000313" key="2">
    <source>
        <dbReference type="EMBL" id="EIT69023.1"/>
    </source>
</evidence>
<dbReference type="OrthoDB" id="7068689at2"/>
<sequence>MAEIINFNKARKRKAREQAQAQAAENRVRFGRTKEQKQLEAAQMEEAHRKLDGLRREPGDEHTGEEGPETIDSA</sequence>
<comment type="caution">
    <text evidence="2">The sequence shown here is derived from an EMBL/GenBank/DDBJ whole genome shotgun (WGS) entry which is preliminary data.</text>
</comment>
<keyword evidence="3" id="KW-1185">Reference proteome</keyword>
<feature type="compositionally biased region" description="Basic and acidic residues" evidence="1">
    <location>
        <begin position="45"/>
        <end position="65"/>
    </location>
</feature>
<name>I8T5P1_9GAMM</name>
<organism evidence="2 3">
    <name type="scientific">Hydrocarboniphaga effusa AP103</name>
    <dbReference type="NCBI Taxonomy" id="1172194"/>
    <lineage>
        <taxon>Bacteria</taxon>
        <taxon>Pseudomonadati</taxon>
        <taxon>Pseudomonadota</taxon>
        <taxon>Gammaproteobacteria</taxon>
        <taxon>Nevskiales</taxon>
        <taxon>Nevskiaceae</taxon>
        <taxon>Hydrocarboniphaga</taxon>
    </lineage>
</organism>
<accession>I8T5P1</accession>
<reference evidence="2 3" key="1">
    <citation type="journal article" date="2012" name="J. Bacteriol.">
        <title>Genome Sequence of n-Alkane-Degrading Hydrocarboniphaga effusa Strain AP103T (ATCC BAA-332T).</title>
        <authorList>
            <person name="Chang H.K."/>
            <person name="Zylstra G.J."/>
            <person name="Chae J.C."/>
        </authorList>
    </citation>
    <scope>NUCLEOTIDE SEQUENCE [LARGE SCALE GENOMIC DNA]</scope>
    <source>
        <strain evidence="2 3">AP103</strain>
    </source>
</reference>
<dbReference type="PATRIC" id="fig|1172194.4.peg.2518"/>
<dbReference type="EMBL" id="AKGD01000002">
    <property type="protein sequence ID" value="EIT69023.1"/>
    <property type="molecule type" value="Genomic_DNA"/>
</dbReference>
<proteinExistence type="predicted"/>
<dbReference type="InterPro" id="IPR025227">
    <property type="entry name" value="DUF4169"/>
</dbReference>
<evidence type="ECO:0000256" key="1">
    <source>
        <dbReference type="SAM" id="MobiDB-lite"/>
    </source>
</evidence>
<dbReference type="RefSeq" id="WP_007185548.1">
    <property type="nucleotide sequence ID" value="NZ_AKGD01000002.1"/>
</dbReference>
<evidence type="ECO:0000313" key="3">
    <source>
        <dbReference type="Proteomes" id="UP000003704"/>
    </source>
</evidence>
<evidence type="ECO:0008006" key="4">
    <source>
        <dbReference type="Google" id="ProtNLM"/>
    </source>
</evidence>